<keyword evidence="1" id="KW-1133">Transmembrane helix</keyword>
<dbReference type="STRING" id="658219.SAMN05216212_3161"/>
<feature type="domain" description="DUF3592" evidence="2">
    <location>
        <begin position="74"/>
        <end position="162"/>
    </location>
</feature>
<reference evidence="4" key="1">
    <citation type="submission" date="2016-10" db="EMBL/GenBank/DDBJ databases">
        <authorList>
            <person name="Varghese N."/>
            <person name="Submissions S."/>
        </authorList>
    </citation>
    <scope>NUCLEOTIDE SEQUENCE [LARGE SCALE GENOMIC DNA]</scope>
    <source>
        <strain evidence="4">CGMCC 1.10658</strain>
    </source>
</reference>
<keyword evidence="1" id="KW-0472">Membrane</keyword>
<keyword evidence="4" id="KW-1185">Reference proteome</keyword>
<evidence type="ECO:0000313" key="4">
    <source>
        <dbReference type="Proteomes" id="UP000199305"/>
    </source>
</evidence>
<dbReference type="AlphaFoldDB" id="A0A1G9EJU3"/>
<dbReference type="InterPro" id="IPR021994">
    <property type="entry name" value="DUF3592"/>
</dbReference>
<dbReference type="Proteomes" id="UP000199305">
    <property type="component" value="Unassembled WGS sequence"/>
</dbReference>
<dbReference type="EMBL" id="FNFH01000008">
    <property type="protein sequence ID" value="SDK76394.1"/>
    <property type="molecule type" value="Genomic_DNA"/>
</dbReference>
<evidence type="ECO:0000256" key="1">
    <source>
        <dbReference type="SAM" id="Phobius"/>
    </source>
</evidence>
<evidence type="ECO:0000259" key="2">
    <source>
        <dbReference type="Pfam" id="PF12158"/>
    </source>
</evidence>
<proteinExistence type="predicted"/>
<accession>A0A1G9EJU3</accession>
<evidence type="ECO:0000313" key="3">
    <source>
        <dbReference type="EMBL" id="SDK76394.1"/>
    </source>
</evidence>
<feature type="transmembrane region" description="Helical" evidence="1">
    <location>
        <begin position="36"/>
        <end position="55"/>
    </location>
</feature>
<organism evidence="3 4">
    <name type="scientific">Microbulbifer yueqingensis</name>
    <dbReference type="NCBI Taxonomy" id="658219"/>
    <lineage>
        <taxon>Bacteria</taxon>
        <taxon>Pseudomonadati</taxon>
        <taxon>Pseudomonadota</taxon>
        <taxon>Gammaproteobacteria</taxon>
        <taxon>Cellvibrionales</taxon>
        <taxon>Microbulbiferaceae</taxon>
        <taxon>Microbulbifer</taxon>
    </lineage>
</organism>
<gene>
    <name evidence="3" type="ORF">SAMN05216212_3161</name>
</gene>
<feature type="transmembrane region" description="Helical" evidence="1">
    <location>
        <begin position="167"/>
        <end position="188"/>
    </location>
</feature>
<dbReference type="Pfam" id="PF12158">
    <property type="entry name" value="DUF3592"/>
    <property type="match status" value="1"/>
</dbReference>
<keyword evidence="1" id="KW-0812">Transmembrane</keyword>
<protein>
    <recommendedName>
        <fullName evidence="2">DUF3592 domain-containing protein</fullName>
    </recommendedName>
</protein>
<feature type="transmembrane region" description="Helical" evidence="1">
    <location>
        <begin position="12"/>
        <end position="30"/>
    </location>
</feature>
<sequence length="198" mass="22553">MVSDEKMSLKVKLFLWLLLATALSAIYAYIVAGEFSINLLCGLVTVLGIWGLVYTTGSMRRSCSSYDWVPREYRVASSTVIFERGSSDGINHRYKPKYELEYEYGGKTYRRLNDDINLHLGELFATLHDATNHIERVRAGLYGRYLFVNPDNPAEAFVRRGITRDQIGTLVFCVIVIVLAFLTVTDLIEWLSHTTIIQ</sequence>
<name>A0A1G9EJU3_9GAMM</name>